<gene>
    <name evidence="2" type="primary">LOC106165201</name>
</gene>
<sequence length="141" mass="15679">MDSYLGKWVLVREASDNIVPQLQAAGVPAESVEQVAKIMQDNDQIISLAKDGDGFFYSFECGPLKQEYTFKLGETFEHLMPHVNKMAKITFSLVNGLLVDDIEMEGAGKMTYSRVVDGNDMTVTMSAGGQAETGKRKYRRM</sequence>
<dbReference type="Proteomes" id="UP000085678">
    <property type="component" value="Unplaced"/>
</dbReference>
<dbReference type="Gene3D" id="2.40.128.20">
    <property type="match status" value="1"/>
</dbReference>
<dbReference type="CDD" id="cd00742">
    <property type="entry name" value="FABP"/>
    <property type="match status" value="1"/>
</dbReference>
<accession>A0A1S3IMK4</accession>
<dbReference type="RefSeq" id="XP_013398764.1">
    <property type="nucleotide sequence ID" value="XM_013543310.2"/>
</dbReference>
<reference evidence="2" key="1">
    <citation type="submission" date="2025-08" db="UniProtKB">
        <authorList>
            <consortium name="RefSeq"/>
        </authorList>
    </citation>
    <scope>IDENTIFICATION</scope>
    <source>
        <tissue evidence="2">Gonads</tissue>
    </source>
</reference>
<protein>
    <submittedName>
        <fullName evidence="2">Uncharacterized protein LOC106165201</fullName>
    </submittedName>
</protein>
<organism evidence="1 2">
    <name type="scientific">Lingula anatina</name>
    <name type="common">Brachiopod</name>
    <name type="synonym">Lingula unguis</name>
    <dbReference type="NCBI Taxonomy" id="7574"/>
    <lineage>
        <taxon>Eukaryota</taxon>
        <taxon>Metazoa</taxon>
        <taxon>Spiralia</taxon>
        <taxon>Lophotrochozoa</taxon>
        <taxon>Brachiopoda</taxon>
        <taxon>Linguliformea</taxon>
        <taxon>Lingulata</taxon>
        <taxon>Lingulida</taxon>
        <taxon>Linguloidea</taxon>
        <taxon>Lingulidae</taxon>
        <taxon>Lingula</taxon>
    </lineage>
</organism>
<evidence type="ECO:0000313" key="1">
    <source>
        <dbReference type="Proteomes" id="UP000085678"/>
    </source>
</evidence>
<dbReference type="AlphaFoldDB" id="A0A1S3IMK4"/>
<proteinExistence type="predicted"/>
<keyword evidence="1" id="KW-1185">Reference proteome</keyword>
<dbReference type="GeneID" id="106165201"/>
<dbReference type="OrthoDB" id="354351at2759"/>
<name>A0A1S3IMK4_LINAN</name>
<dbReference type="InParanoid" id="A0A1S3IMK4"/>
<dbReference type="InterPro" id="IPR012674">
    <property type="entry name" value="Calycin"/>
</dbReference>
<dbReference type="KEGG" id="lak:106165201"/>
<dbReference type="GO" id="GO:0008289">
    <property type="term" value="F:lipid binding"/>
    <property type="evidence" value="ECO:0007669"/>
    <property type="project" value="UniProtKB-KW"/>
</dbReference>
<evidence type="ECO:0000313" key="2">
    <source>
        <dbReference type="RefSeq" id="XP_013398764.1"/>
    </source>
</evidence>
<dbReference type="SUPFAM" id="SSF50814">
    <property type="entry name" value="Lipocalins"/>
    <property type="match status" value="1"/>
</dbReference>